<dbReference type="GO" id="GO:0008270">
    <property type="term" value="F:zinc ion binding"/>
    <property type="evidence" value="ECO:0007669"/>
    <property type="project" value="UniProtKB-KW"/>
</dbReference>
<dbReference type="Proteomes" id="UP001163105">
    <property type="component" value="Unassembled WGS sequence"/>
</dbReference>
<dbReference type="AlphaFoldDB" id="A0AB34FLP6"/>
<protein>
    <submittedName>
        <fullName evidence="6">Globin-like-protein</fullName>
    </submittedName>
</protein>
<dbReference type="InterPro" id="IPR002893">
    <property type="entry name" value="Znf_MYND"/>
</dbReference>
<evidence type="ECO:0000256" key="4">
    <source>
        <dbReference type="PROSITE-ProRule" id="PRU00134"/>
    </source>
</evidence>
<keyword evidence="3" id="KW-0862">Zinc</keyword>
<proteinExistence type="predicted"/>
<dbReference type="Gene3D" id="6.10.140.2220">
    <property type="match status" value="1"/>
</dbReference>
<evidence type="ECO:0000313" key="7">
    <source>
        <dbReference type="Proteomes" id="UP001163105"/>
    </source>
</evidence>
<evidence type="ECO:0000256" key="1">
    <source>
        <dbReference type="ARBA" id="ARBA00022723"/>
    </source>
</evidence>
<dbReference type="SUPFAM" id="SSF144232">
    <property type="entry name" value="HIT/MYND zinc finger-like"/>
    <property type="match status" value="1"/>
</dbReference>
<evidence type="ECO:0000256" key="2">
    <source>
        <dbReference type="ARBA" id="ARBA00022771"/>
    </source>
</evidence>
<reference evidence="6" key="1">
    <citation type="submission" date="2023-01" db="EMBL/GenBank/DDBJ databases">
        <title>The growth and conidiation of Purpureocillium lavendulum are regulated by nitrogen source and histone H3K14 acetylation.</title>
        <authorList>
            <person name="Tang P."/>
            <person name="Han J."/>
            <person name="Zhang C."/>
            <person name="Tang P."/>
            <person name="Qi F."/>
            <person name="Zhang K."/>
            <person name="Liang L."/>
        </authorList>
    </citation>
    <scope>NUCLEOTIDE SEQUENCE</scope>
    <source>
        <strain evidence="6">YMF1.00683</strain>
    </source>
</reference>
<keyword evidence="2 4" id="KW-0863">Zinc-finger</keyword>
<dbReference type="PROSITE" id="PS50865">
    <property type="entry name" value="ZF_MYND_2"/>
    <property type="match status" value="1"/>
</dbReference>
<comment type="caution">
    <text evidence="6">The sequence shown here is derived from an EMBL/GenBank/DDBJ whole genome shotgun (WGS) entry which is preliminary data.</text>
</comment>
<gene>
    <name evidence="6" type="ORF">O9K51_07986</name>
</gene>
<accession>A0AB34FLP6</accession>
<dbReference type="PROSITE" id="PS01360">
    <property type="entry name" value="ZF_MYND_1"/>
    <property type="match status" value="1"/>
</dbReference>
<evidence type="ECO:0000256" key="3">
    <source>
        <dbReference type="ARBA" id="ARBA00022833"/>
    </source>
</evidence>
<dbReference type="EMBL" id="JAQHRD010000006">
    <property type="protein sequence ID" value="KAJ6440095.1"/>
    <property type="molecule type" value="Genomic_DNA"/>
</dbReference>
<keyword evidence="7" id="KW-1185">Reference proteome</keyword>
<name>A0AB34FLP6_9HYPO</name>
<organism evidence="6 7">
    <name type="scientific">Purpureocillium lavendulum</name>
    <dbReference type="NCBI Taxonomy" id="1247861"/>
    <lineage>
        <taxon>Eukaryota</taxon>
        <taxon>Fungi</taxon>
        <taxon>Dikarya</taxon>
        <taxon>Ascomycota</taxon>
        <taxon>Pezizomycotina</taxon>
        <taxon>Sordariomycetes</taxon>
        <taxon>Hypocreomycetidae</taxon>
        <taxon>Hypocreales</taxon>
        <taxon>Ophiocordycipitaceae</taxon>
        <taxon>Purpureocillium</taxon>
    </lineage>
</organism>
<feature type="domain" description="MYND-type" evidence="5">
    <location>
        <begin position="141"/>
        <end position="178"/>
    </location>
</feature>
<dbReference type="Pfam" id="PF01753">
    <property type="entry name" value="zf-MYND"/>
    <property type="match status" value="1"/>
</dbReference>
<sequence length="186" mass="20753">MATAPARFEFYCNRGATQLDYTHDVPQELISRATLAGKDGAYDDLFTKVVWSVVKEREQACRIASNTRCDNCGQPTARVLQSTVSWLHKPNDPSIGTWILGLCDKGECEIQLRQRMGSTLLQIGADLNRGTAQSCTELLMCNVCGETAGSKRCARCRAVAYCGKEHQRSDWRRHKESCKCPESQTD</sequence>
<evidence type="ECO:0000313" key="6">
    <source>
        <dbReference type="EMBL" id="KAJ6440095.1"/>
    </source>
</evidence>
<evidence type="ECO:0000259" key="5">
    <source>
        <dbReference type="PROSITE" id="PS50865"/>
    </source>
</evidence>
<keyword evidence="1" id="KW-0479">Metal-binding</keyword>